<sequence>MYSMIAKYSGLFRTIAAFMAFVMYFAPMLAIADEARDEAIAAGREGRSLGEIIGNNTPQPTENADGTFSLGKTKNEFGEEVPVSININDLYPGTNPNNANSSSFQFPGSKKIDIEAFKSADNDSLRTDGAAYKSDLYQDAIKDDPETSMGAAYKILMDGAAQPQVDFRNDPDFDKSRQQIANAEDLTGEFSDCSIAKGVVETKDEVRVHDYKFCERLTDNSEECKIRHEYSTEVIEVARGENFNIKHCDSGNCFLGWIGNNRDNWISGRCDLYETETTYRVVNPEAITSAKIVYAAWDDIMQIHIGPEGSETKVWQSRSNFPPDEGGGRCEYSTSYRRNLNVDVTQYFANVDPDEEVRFQIRAAVDGEGEAYARLQINYDPNKILSRDNWIPSTDTCINTALSTDDDFVQGGYQCTDLPELDANGCALTNTGATICESDMSNPPVNVNSLCREVSVEATYSHYYGQADCFINREGVEVCPEIEAAENSGELSSCQKFEANDQCRFISSECMEGTSGENSGTCYVTSEKWDCGETVEISDYQSSETIQCDGEFLCQGDECGSTPNNPSGSFTKAATLLQAAQFMAMDGQCDDVDITQNRTCEIFGGNDYWCKKVGLPELGIDAVDCCDQPVAIGPGQYIQMMARVGVMEASFMNRLRGIASPLSYLDPGTRMLLLSFIELPPS</sequence>
<keyword evidence="2" id="KW-0472">Membrane</keyword>
<reference evidence="3" key="1">
    <citation type="journal article" date="2015" name="Nature">
        <title>Complex archaea that bridge the gap between prokaryotes and eukaryotes.</title>
        <authorList>
            <person name="Spang A."/>
            <person name="Saw J.H."/>
            <person name="Jorgensen S.L."/>
            <person name="Zaremba-Niedzwiedzka K."/>
            <person name="Martijn J."/>
            <person name="Lind A.E."/>
            <person name="van Eijk R."/>
            <person name="Schleper C."/>
            <person name="Guy L."/>
            <person name="Ettema T.J."/>
        </authorList>
    </citation>
    <scope>NUCLEOTIDE SEQUENCE</scope>
</reference>
<dbReference type="InterPro" id="IPR014121">
    <property type="entry name" value="TraN_Ftype"/>
</dbReference>
<organism evidence="3">
    <name type="scientific">marine sediment metagenome</name>
    <dbReference type="NCBI Taxonomy" id="412755"/>
    <lineage>
        <taxon>unclassified sequences</taxon>
        <taxon>metagenomes</taxon>
        <taxon>ecological metagenomes</taxon>
    </lineage>
</organism>
<gene>
    <name evidence="3" type="ORF">LCGC14_1265290</name>
</gene>
<proteinExistence type="predicted"/>
<dbReference type="EMBL" id="LAZR01007053">
    <property type="protein sequence ID" value="KKM87800.1"/>
    <property type="molecule type" value="Genomic_DNA"/>
</dbReference>
<keyword evidence="2" id="KW-0812">Transmembrane</keyword>
<feature type="region of interest" description="Disordered" evidence="1">
    <location>
        <begin position="50"/>
        <end position="72"/>
    </location>
</feature>
<feature type="compositionally biased region" description="Polar residues" evidence="1">
    <location>
        <begin position="54"/>
        <end position="72"/>
    </location>
</feature>
<name>A0A0F9NGI2_9ZZZZ</name>
<evidence type="ECO:0000256" key="1">
    <source>
        <dbReference type="SAM" id="MobiDB-lite"/>
    </source>
</evidence>
<feature type="transmembrane region" description="Helical" evidence="2">
    <location>
        <begin position="12"/>
        <end position="32"/>
    </location>
</feature>
<comment type="caution">
    <text evidence="3">The sequence shown here is derived from an EMBL/GenBank/DDBJ whole genome shotgun (WGS) entry which is preliminary data.</text>
</comment>
<dbReference type="AlphaFoldDB" id="A0A0F9NGI2"/>
<dbReference type="Pfam" id="PF06986">
    <property type="entry name" value="F_T4SS_TraN"/>
    <property type="match status" value="1"/>
</dbReference>
<evidence type="ECO:0008006" key="4">
    <source>
        <dbReference type="Google" id="ProtNLM"/>
    </source>
</evidence>
<keyword evidence="2" id="KW-1133">Transmembrane helix</keyword>
<evidence type="ECO:0000313" key="3">
    <source>
        <dbReference type="EMBL" id="KKM87800.1"/>
    </source>
</evidence>
<accession>A0A0F9NGI2</accession>
<evidence type="ECO:0000256" key="2">
    <source>
        <dbReference type="SAM" id="Phobius"/>
    </source>
</evidence>
<protein>
    <recommendedName>
        <fullName evidence="4">Conjugal transfer mating pair stabilization protein TraN</fullName>
    </recommendedName>
</protein>